<proteinExistence type="predicted"/>
<dbReference type="AlphaFoldDB" id="A0A859D2J5"/>
<organism evidence="1 2">
    <name type="scientific">Marinomonas primoryensis</name>
    <dbReference type="NCBI Taxonomy" id="178399"/>
    <lineage>
        <taxon>Bacteria</taxon>
        <taxon>Pseudomonadati</taxon>
        <taxon>Pseudomonadota</taxon>
        <taxon>Gammaproteobacteria</taxon>
        <taxon>Oceanospirillales</taxon>
        <taxon>Oceanospirillaceae</taxon>
        <taxon>Marinomonas</taxon>
    </lineage>
</organism>
<accession>A0A859D2J5</accession>
<name>A0A859D2J5_9GAMM</name>
<dbReference type="KEGG" id="mpri:MP3633_2344"/>
<evidence type="ECO:0000313" key="1">
    <source>
        <dbReference type="EMBL" id="QKK81071.1"/>
    </source>
</evidence>
<dbReference type="EMBL" id="CP054301">
    <property type="protein sequence ID" value="QKK81071.1"/>
    <property type="molecule type" value="Genomic_DNA"/>
</dbReference>
<protein>
    <submittedName>
        <fullName evidence="1">Uncharacterized protein</fullName>
    </submittedName>
</protein>
<reference evidence="1 2" key="1">
    <citation type="submission" date="2020-06" db="EMBL/GenBank/DDBJ databases">
        <authorList>
            <person name="Voronona O.L."/>
            <person name="Aksenova E.I."/>
            <person name="Kunda M.S."/>
            <person name="Semenov A.N."/>
            <person name="Ryzhova N."/>
        </authorList>
    </citation>
    <scope>NUCLEOTIDE SEQUENCE [LARGE SCALE GENOMIC DNA]</scope>
    <source>
        <strain evidence="1 2">MPKMM3633</strain>
    </source>
</reference>
<sequence>MLKSMIKGDQKGNTAHLMKYPRATTAQAFFLPANDWLTSLSN</sequence>
<gene>
    <name evidence="1" type="ORF">MP3633_2344</name>
</gene>
<evidence type="ECO:0000313" key="2">
    <source>
        <dbReference type="Proteomes" id="UP000509371"/>
    </source>
</evidence>
<dbReference type="Proteomes" id="UP000509371">
    <property type="component" value="Chromosome"/>
</dbReference>